<dbReference type="RefSeq" id="WP_311554262.1">
    <property type="nucleotide sequence ID" value="NZ_JAVREJ010000001.1"/>
</dbReference>
<protein>
    <submittedName>
        <fullName evidence="1">DUF6474 family protein</fullName>
    </submittedName>
</protein>
<dbReference type="Proteomes" id="UP001183202">
    <property type="component" value="Unassembled WGS sequence"/>
</dbReference>
<name>A0ABU2N380_9PSEU</name>
<accession>A0ABU2N380</accession>
<evidence type="ECO:0000313" key="1">
    <source>
        <dbReference type="EMBL" id="MDT0348371.1"/>
    </source>
</evidence>
<sequence length="213" mass="22025">MKRRRGAGGGVSTAVSTAVGTAVDAAVAGEVGAVATKAAGGVTKRAGRAARKAGAAAEQAGENVRRGRGPMTPARARRMIGLSKVVLPLLVPYALAAAGVARAQWDAYRAARLGVTPSQLNAYSGRGGALHARIDQLATALGDLDDGTEAHATTASRRFARETRPRLEDLALAVRAAEQMPPQRRKTAHRAVSAELDRVELTLLDHLGVGRTA</sequence>
<organism evidence="1 2">
    <name type="scientific">Pseudonocardia charpentierae</name>
    <dbReference type="NCBI Taxonomy" id="3075545"/>
    <lineage>
        <taxon>Bacteria</taxon>
        <taxon>Bacillati</taxon>
        <taxon>Actinomycetota</taxon>
        <taxon>Actinomycetes</taxon>
        <taxon>Pseudonocardiales</taxon>
        <taxon>Pseudonocardiaceae</taxon>
        <taxon>Pseudonocardia</taxon>
    </lineage>
</organism>
<comment type="caution">
    <text evidence="1">The sequence shown here is derived from an EMBL/GenBank/DDBJ whole genome shotgun (WGS) entry which is preliminary data.</text>
</comment>
<dbReference type="EMBL" id="JAVREJ010000001">
    <property type="protein sequence ID" value="MDT0348371.1"/>
    <property type="molecule type" value="Genomic_DNA"/>
</dbReference>
<dbReference type="Pfam" id="PF20079">
    <property type="entry name" value="DUF6474"/>
    <property type="match status" value="1"/>
</dbReference>
<reference evidence="2" key="1">
    <citation type="submission" date="2023-07" db="EMBL/GenBank/DDBJ databases">
        <title>30 novel species of actinomycetes from the DSMZ collection.</title>
        <authorList>
            <person name="Nouioui I."/>
        </authorList>
    </citation>
    <scope>NUCLEOTIDE SEQUENCE [LARGE SCALE GENOMIC DNA]</scope>
    <source>
        <strain evidence="2">DSM 45834</strain>
    </source>
</reference>
<keyword evidence="2" id="KW-1185">Reference proteome</keyword>
<proteinExistence type="predicted"/>
<dbReference type="InterPro" id="IPR045522">
    <property type="entry name" value="DUF6474"/>
</dbReference>
<evidence type="ECO:0000313" key="2">
    <source>
        <dbReference type="Proteomes" id="UP001183202"/>
    </source>
</evidence>
<gene>
    <name evidence="1" type="ORF">RM445_02400</name>
</gene>